<name>A0A7K1XTE7_9SPHI</name>
<comment type="caution">
    <text evidence="3">The sequence shown here is derived from an EMBL/GenBank/DDBJ whole genome shotgun (WGS) entry which is preliminary data.</text>
</comment>
<sequence>MELFLTYVIKVNLVISLLFTAWYVVMRKNKFFRQNRFALLVIIQLSFIMPFAPAILPTTFANQISLETAGSAIPDPLPAVTGSRQVPSYAKAPGAARGRTYVARFLWSTGLLYIFISGLLLLRLVNQLLNVSSIIRKCGKVRSHGVTYCEPADSIAPFSFFNFIVVHRKAYSQEQYVQIISHEYVHSDEWHSVDTLLAELTQILLWPNPLTGLLKRCLRANLEFLADDRVIRSGIDGKAYQLNILRFASARANVSFTTGYSSLIIKERIRMINATQTPEKRRYNSLLLLPLLALGYGVVSPAYAQQNEVPTVAEQAELKAIGGYYGLKYHHDIRIRVSPRDGRLKLLQLWDDHEITFKKQSHLTFYNEEKKFRLDFVKDKEGKIAGVIGMRKDRWIKLRADDPNVKNESKTIREVIAD</sequence>
<evidence type="ECO:0000313" key="3">
    <source>
        <dbReference type="EMBL" id="MXV14049.1"/>
    </source>
</evidence>
<dbReference type="AlphaFoldDB" id="A0A7K1XTE7"/>
<keyword evidence="4" id="KW-1185">Reference proteome</keyword>
<feature type="transmembrane region" description="Helical" evidence="1">
    <location>
        <begin position="105"/>
        <end position="125"/>
    </location>
</feature>
<dbReference type="PANTHER" id="PTHR34978:SF3">
    <property type="entry name" value="SLR0241 PROTEIN"/>
    <property type="match status" value="1"/>
</dbReference>
<organism evidence="3 4">
    <name type="scientific">Hufsiella ginkgonis</name>
    <dbReference type="NCBI Taxonomy" id="2695274"/>
    <lineage>
        <taxon>Bacteria</taxon>
        <taxon>Pseudomonadati</taxon>
        <taxon>Bacteroidota</taxon>
        <taxon>Sphingobacteriia</taxon>
        <taxon>Sphingobacteriales</taxon>
        <taxon>Sphingobacteriaceae</taxon>
        <taxon>Hufsiella</taxon>
    </lineage>
</organism>
<keyword evidence="1" id="KW-0472">Membrane</keyword>
<proteinExistence type="predicted"/>
<dbReference type="InterPro" id="IPR008756">
    <property type="entry name" value="Peptidase_M56"/>
</dbReference>
<dbReference type="RefSeq" id="WP_160905057.1">
    <property type="nucleotide sequence ID" value="NZ_WVHS01000001.1"/>
</dbReference>
<dbReference type="Pfam" id="PF05569">
    <property type="entry name" value="Peptidase_M56"/>
    <property type="match status" value="1"/>
</dbReference>
<feature type="transmembrane region" description="Helical" evidence="1">
    <location>
        <begin position="37"/>
        <end position="56"/>
    </location>
</feature>
<protein>
    <recommendedName>
        <fullName evidence="2">Peptidase M56 domain-containing protein</fullName>
    </recommendedName>
</protein>
<dbReference type="EMBL" id="WVHS01000001">
    <property type="protein sequence ID" value="MXV14049.1"/>
    <property type="molecule type" value="Genomic_DNA"/>
</dbReference>
<feature type="domain" description="Peptidase M56" evidence="2">
    <location>
        <begin position="25"/>
        <end position="272"/>
    </location>
</feature>
<gene>
    <name evidence="3" type="ORF">GS398_01960</name>
</gene>
<keyword evidence="1" id="KW-0812">Transmembrane</keyword>
<accession>A0A7K1XTE7</accession>
<feature type="transmembrane region" description="Helical" evidence="1">
    <location>
        <begin position="6"/>
        <end position="25"/>
    </location>
</feature>
<evidence type="ECO:0000256" key="1">
    <source>
        <dbReference type="SAM" id="Phobius"/>
    </source>
</evidence>
<evidence type="ECO:0000259" key="2">
    <source>
        <dbReference type="Pfam" id="PF05569"/>
    </source>
</evidence>
<dbReference type="PANTHER" id="PTHR34978">
    <property type="entry name" value="POSSIBLE SENSOR-TRANSDUCER PROTEIN BLAR"/>
    <property type="match status" value="1"/>
</dbReference>
<evidence type="ECO:0000313" key="4">
    <source>
        <dbReference type="Proteomes" id="UP000451233"/>
    </source>
</evidence>
<dbReference type="InterPro" id="IPR052173">
    <property type="entry name" value="Beta-lactam_resp_regulator"/>
</dbReference>
<feature type="transmembrane region" description="Helical" evidence="1">
    <location>
        <begin position="286"/>
        <end position="304"/>
    </location>
</feature>
<reference evidence="3 4" key="1">
    <citation type="submission" date="2019-11" db="EMBL/GenBank/DDBJ databases">
        <title>Pedobacter sp. HMF7056 Genome sequencing and assembly.</title>
        <authorList>
            <person name="Kang H."/>
            <person name="Kim H."/>
            <person name="Joh K."/>
        </authorList>
    </citation>
    <scope>NUCLEOTIDE SEQUENCE [LARGE SCALE GENOMIC DNA]</scope>
    <source>
        <strain evidence="3 4">HMF7056</strain>
    </source>
</reference>
<dbReference type="Proteomes" id="UP000451233">
    <property type="component" value="Unassembled WGS sequence"/>
</dbReference>
<keyword evidence="1" id="KW-1133">Transmembrane helix</keyword>